<evidence type="ECO:0000256" key="1">
    <source>
        <dbReference type="SAM" id="MobiDB-lite"/>
    </source>
</evidence>
<gene>
    <name evidence="2" type="ORF">CIPAW_12G015400</name>
</gene>
<proteinExistence type="predicted"/>
<accession>A0A8T1NMW5</accession>
<organism evidence="2 3">
    <name type="scientific">Carya illinoinensis</name>
    <name type="common">Pecan</name>
    <dbReference type="NCBI Taxonomy" id="32201"/>
    <lineage>
        <taxon>Eukaryota</taxon>
        <taxon>Viridiplantae</taxon>
        <taxon>Streptophyta</taxon>
        <taxon>Embryophyta</taxon>
        <taxon>Tracheophyta</taxon>
        <taxon>Spermatophyta</taxon>
        <taxon>Magnoliopsida</taxon>
        <taxon>eudicotyledons</taxon>
        <taxon>Gunneridae</taxon>
        <taxon>Pentapetalae</taxon>
        <taxon>rosids</taxon>
        <taxon>fabids</taxon>
        <taxon>Fagales</taxon>
        <taxon>Juglandaceae</taxon>
        <taxon>Carya</taxon>
    </lineage>
</organism>
<sequence>MILAEDIFTREISNQNKLFAFREITGVVDDHHHEEDINANNGSDIRRNVRGLLQHDSPDDGQGGPNP</sequence>
<dbReference type="EMBL" id="CM031820">
    <property type="protein sequence ID" value="KAG6632959.1"/>
    <property type="molecule type" value="Genomic_DNA"/>
</dbReference>
<feature type="region of interest" description="Disordered" evidence="1">
    <location>
        <begin position="33"/>
        <end position="67"/>
    </location>
</feature>
<reference evidence="2" key="1">
    <citation type="submission" date="2020-12" db="EMBL/GenBank/DDBJ databases">
        <title>WGS assembly of Carya illinoinensis cv. Pawnee.</title>
        <authorList>
            <person name="Platts A."/>
            <person name="Shu S."/>
            <person name="Wright S."/>
            <person name="Barry K."/>
            <person name="Edger P."/>
            <person name="Pires J.C."/>
            <person name="Schmutz J."/>
        </authorList>
    </citation>
    <scope>NUCLEOTIDE SEQUENCE</scope>
    <source>
        <tissue evidence="2">Leaf</tissue>
    </source>
</reference>
<dbReference type="Proteomes" id="UP000811609">
    <property type="component" value="Chromosome 12"/>
</dbReference>
<evidence type="ECO:0000313" key="3">
    <source>
        <dbReference type="Proteomes" id="UP000811609"/>
    </source>
</evidence>
<keyword evidence="3" id="KW-1185">Reference proteome</keyword>
<protein>
    <submittedName>
        <fullName evidence="2">Uncharacterized protein</fullName>
    </submittedName>
</protein>
<comment type="caution">
    <text evidence="2">The sequence shown here is derived from an EMBL/GenBank/DDBJ whole genome shotgun (WGS) entry which is preliminary data.</text>
</comment>
<name>A0A8T1NMW5_CARIL</name>
<dbReference type="AlphaFoldDB" id="A0A8T1NMW5"/>
<evidence type="ECO:0000313" key="2">
    <source>
        <dbReference type="EMBL" id="KAG6632959.1"/>
    </source>
</evidence>